<keyword evidence="2" id="KW-1185">Reference proteome</keyword>
<gene>
    <name evidence="1" type="ORF">OSO01_17860</name>
</gene>
<dbReference type="Proteomes" id="UP000321558">
    <property type="component" value="Unassembled WGS sequence"/>
</dbReference>
<reference evidence="1 2" key="1">
    <citation type="submission" date="2019-07" db="EMBL/GenBank/DDBJ databases">
        <title>Whole genome shotgun sequence of Oceanobacillus sojae NBRC 105379.</title>
        <authorList>
            <person name="Hosoyama A."/>
            <person name="Uohara A."/>
            <person name="Ohji S."/>
            <person name="Ichikawa N."/>
        </authorList>
    </citation>
    <scope>NUCLEOTIDE SEQUENCE [LARGE SCALE GENOMIC DNA]</scope>
    <source>
        <strain evidence="1 2">NBRC 105379</strain>
    </source>
</reference>
<proteinExistence type="predicted"/>
<evidence type="ECO:0000313" key="1">
    <source>
        <dbReference type="EMBL" id="GEN87047.1"/>
    </source>
</evidence>
<accession>A0A511ZHY4</accession>
<protein>
    <recommendedName>
        <fullName evidence="3">PPM-type phosphatase domain-containing protein</fullName>
    </recommendedName>
</protein>
<organism evidence="1 2">
    <name type="scientific">Oceanobacillus sojae</name>
    <dbReference type="NCBI Taxonomy" id="582851"/>
    <lineage>
        <taxon>Bacteria</taxon>
        <taxon>Bacillati</taxon>
        <taxon>Bacillota</taxon>
        <taxon>Bacilli</taxon>
        <taxon>Bacillales</taxon>
        <taxon>Bacillaceae</taxon>
        <taxon>Oceanobacillus</taxon>
    </lineage>
</organism>
<name>A0A511ZHY4_9BACI</name>
<dbReference type="AlphaFoldDB" id="A0A511ZHY4"/>
<comment type="caution">
    <text evidence="1">The sequence shown here is derived from an EMBL/GenBank/DDBJ whole genome shotgun (WGS) entry which is preliminary data.</text>
</comment>
<dbReference type="RefSeq" id="WP_147210061.1">
    <property type="nucleotide sequence ID" value="NZ_BJYM01000006.1"/>
</dbReference>
<dbReference type="OrthoDB" id="508128at2"/>
<evidence type="ECO:0000313" key="2">
    <source>
        <dbReference type="Proteomes" id="UP000321558"/>
    </source>
</evidence>
<dbReference type="EMBL" id="BJYM01000006">
    <property type="protein sequence ID" value="GEN87047.1"/>
    <property type="molecule type" value="Genomic_DNA"/>
</dbReference>
<sequence length="277" mass="31619">MELIEKFIQSKSGNMALCEDMYFHNEYFAAVIDGATSVSDSLYGEKTQGRIAAELIRDAISSLNGRESIDEIITVINERYKVLYKKLNLEQEVLEIPYIRPSASMIIYSKYHHKVWMVGDCQLYFDGKLYQNIKRIDEVFSEARSIIVQGELVKGRTVKELLSEEDVGFRLIKPFIQKQYNFQNATPDSDLSYAVINGFPIPSELIKTIDLSEDVKVFSLASDGYPTILESLEASEKELSRLLMVDPLCIYENKSTKGIAKDNISFDDRTYIKVRIG</sequence>
<evidence type="ECO:0008006" key="3">
    <source>
        <dbReference type="Google" id="ProtNLM"/>
    </source>
</evidence>